<evidence type="ECO:0000313" key="2">
    <source>
        <dbReference type="EMBL" id="MBO8434850.1"/>
    </source>
</evidence>
<name>A0A9D9DXI6_9FIRM</name>
<feature type="transmembrane region" description="Helical" evidence="1">
    <location>
        <begin position="130"/>
        <end position="156"/>
    </location>
</feature>
<dbReference type="AlphaFoldDB" id="A0A9D9DXI6"/>
<keyword evidence="1" id="KW-1133">Transmembrane helix</keyword>
<dbReference type="EMBL" id="JADIMX010000113">
    <property type="protein sequence ID" value="MBO8434850.1"/>
    <property type="molecule type" value="Genomic_DNA"/>
</dbReference>
<feature type="transmembrane region" description="Helical" evidence="1">
    <location>
        <begin position="95"/>
        <end position="118"/>
    </location>
</feature>
<reference evidence="2" key="2">
    <citation type="journal article" date="2021" name="PeerJ">
        <title>Extensive microbial diversity within the chicken gut microbiome revealed by metagenomics and culture.</title>
        <authorList>
            <person name="Gilroy R."/>
            <person name="Ravi A."/>
            <person name="Getino M."/>
            <person name="Pursley I."/>
            <person name="Horton D.L."/>
            <person name="Alikhan N.F."/>
            <person name="Baker D."/>
            <person name="Gharbi K."/>
            <person name="Hall N."/>
            <person name="Watson M."/>
            <person name="Adriaenssens E.M."/>
            <person name="Foster-Nyarko E."/>
            <person name="Jarju S."/>
            <person name="Secka A."/>
            <person name="Antonio M."/>
            <person name="Oren A."/>
            <person name="Chaudhuri R.R."/>
            <person name="La Ragione R."/>
            <person name="Hildebrand F."/>
            <person name="Pallen M.J."/>
        </authorList>
    </citation>
    <scope>NUCLEOTIDE SEQUENCE</scope>
    <source>
        <strain evidence="2">F6-4510</strain>
    </source>
</reference>
<feature type="transmembrane region" description="Helical" evidence="1">
    <location>
        <begin position="31"/>
        <end position="52"/>
    </location>
</feature>
<dbReference type="GO" id="GO:0022857">
    <property type="term" value="F:transmembrane transporter activity"/>
    <property type="evidence" value="ECO:0007669"/>
    <property type="project" value="InterPro"/>
</dbReference>
<accession>A0A9D9DXI6</accession>
<sequence length="208" mass="22550">MDTKKKTLELVQLALFIAIILIMAFTPFLGYIPLFVTRITILHIPVIIGSIIMGYKNGAILGFIFGLTSLINNTINPTATSFVFSPFYSIGEAHGNLLSLVVCFVPRILVGVVPYFVYKLLSRKDRGSTVALVSSGIVGSLINTILVMGFIYLFFADSYSLANNISSTALYIFIIGIIGTNGIPEAIVSAIVTTAICKVLIKLNFSKK</sequence>
<dbReference type="Gene3D" id="1.10.1760.20">
    <property type="match status" value="1"/>
</dbReference>
<dbReference type="InterPro" id="IPR024529">
    <property type="entry name" value="ECF_trnsprt_substrate-spec"/>
</dbReference>
<evidence type="ECO:0000256" key="1">
    <source>
        <dbReference type="SAM" id="Phobius"/>
    </source>
</evidence>
<proteinExistence type="predicted"/>
<evidence type="ECO:0000313" key="3">
    <source>
        <dbReference type="Proteomes" id="UP000823611"/>
    </source>
</evidence>
<keyword evidence="1" id="KW-0812">Transmembrane</keyword>
<protein>
    <submittedName>
        <fullName evidence="2">ECF transporter S component</fullName>
    </submittedName>
</protein>
<feature type="transmembrane region" description="Helical" evidence="1">
    <location>
        <begin position="168"/>
        <end position="201"/>
    </location>
</feature>
<gene>
    <name evidence="2" type="ORF">IAC55_05980</name>
</gene>
<dbReference type="Proteomes" id="UP000823611">
    <property type="component" value="Unassembled WGS sequence"/>
</dbReference>
<keyword evidence="1" id="KW-0472">Membrane</keyword>
<organism evidence="2 3">
    <name type="scientific">Candidatus Fimicola merdigallinarum</name>
    <dbReference type="NCBI Taxonomy" id="2840819"/>
    <lineage>
        <taxon>Bacteria</taxon>
        <taxon>Bacillati</taxon>
        <taxon>Bacillota</taxon>
        <taxon>Clostridia</taxon>
        <taxon>Lachnospirales</taxon>
        <taxon>Lachnospiraceae</taxon>
        <taxon>Lachnospiraceae incertae sedis</taxon>
        <taxon>Candidatus Fimicola</taxon>
    </lineage>
</organism>
<feature type="transmembrane region" description="Helical" evidence="1">
    <location>
        <begin position="59"/>
        <end position="75"/>
    </location>
</feature>
<comment type="caution">
    <text evidence="2">The sequence shown here is derived from an EMBL/GenBank/DDBJ whole genome shotgun (WGS) entry which is preliminary data.</text>
</comment>
<reference evidence="2" key="1">
    <citation type="submission" date="2020-10" db="EMBL/GenBank/DDBJ databases">
        <authorList>
            <person name="Gilroy R."/>
        </authorList>
    </citation>
    <scope>NUCLEOTIDE SEQUENCE</scope>
    <source>
        <strain evidence="2">F6-4510</strain>
    </source>
</reference>
<dbReference type="Pfam" id="PF12822">
    <property type="entry name" value="ECF_trnsprt"/>
    <property type="match status" value="1"/>
</dbReference>
<feature type="transmembrane region" description="Helical" evidence="1">
    <location>
        <begin position="7"/>
        <end position="25"/>
    </location>
</feature>